<organism evidence="1 2">
    <name type="scientific">Raoultella planticola</name>
    <name type="common">Klebsiella planticola</name>
    <dbReference type="NCBI Taxonomy" id="575"/>
    <lineage>
        <taxon>Bacteria</taxon>
        <taxon>Pseudomonadati</taxon>
        <taxon>Pseudomonadota</taxon>
        <taxon>Gammaproteobacteria</taxon>
        <taxon>Enterobacterales</taxon>
        <taxon>Enterobacteriaceae</taxon>
        <taxon>Klebsiella/Raoultella group</taxon>
        <taxon>Raoultella</taxon>
    </lineage>
</organism>
<dbReference type="AlphaFoldDB" id="A0A485A7C2"/>
<sequence>MHDADDAQTVHRIVEATKQAFGLRDAHITDPRHLDVDIQSLLDPQALQQLADNIDDRQAVPWGAGKGPATPSGWG</sequence>
<dbReference type="InterPro" id="IPR029055">
    <property type="entry name" value="Ntn_hydrolases_N"/>
</dbReference>
<evidence type="ECO:0000313" key="1">
    <source>
        <dbReference type="EMBL" id="VFS56465.1"/>
    </source>
</evidence>
<proteinExistence type="predicted"/>
<protein>
    <submittedName>
        <fullName evidence="1">Gamma-glutamyltranspeptidase</fullName>
    </submittedName>
</protein>
<gene>
    <name evidence="1" type="ORF">NCTC12998_00401</name>
</gene>
<accession>A0A485A7C2</accession>
<dbReference type="SUPFAM" id="SSF56235">
    <property type="entry name" value="N-terminal nucleophile aminohydrolases (Ntn hydrolases)"/>
    <property type="match status" value="1"/>
</dbReference>
<dbReference type="Pfam" id="PF01019">
    <property type="entry name" value="G_glu_transpept"/>
    <property type="match status" value="1"/>
</dbReference>
<dbReference type="Gene3D" id="1.10.246.130">
    <property type="match status" value="1"/>
</dbReference>
<dbReference type="InterPro" id="IPR043138">
    <property type="entry name" value="GGT_lsub"/>
</dbReference>
<evidence type="ECO:0000313" key="2">
    <source>
        <dbReference type="Proteomes" id="UP000345637"/>
    </source>
</evidence>
<dbReference type="Proteomes" id="UP000345637">
    <property type="component" value="Unassembled WGS sequence"/>
</dbReference>
<name>A0A485A7C2_RAOPL</name>
<reference evidence="1 2" key="1">
    <citation type="submission" date="2019-03" db="EMBL/GenBank/DDBJ databases">
        <authorList>
            <consortium name="Pathogen Informatics"/>
        </authorList>
    </citation>
    <scope>NUCLEOTIDE SEQUENCE [LARGE SCALE GENOMIC DNA]</scope>
    <source>
        <strain evidence="1 2">NCTC12998</strain>
    </source>
</reference>
<dbReference type="EMBL" id="CAADJE010000002">
    <property type="protein sequence ID" value="VFS56465.1"/>
    <property type="molecule type" value="Genomic_DNA"/>
</dbReference>